<feature type="compositionally biased region" description="Polar residues" evidence="1">
    <location>
        <begin position="21"/>
        <end position="39"/>
    </location>
</feature>
<dbReference type="AlphaFoldDB" id="A0AAE1FXK2"/>
<feature type="compositionally biased region" description="Basic and acidic residues" evidence="1">
    <location>
        <begin position="1"/>
        <end position="10"/>
    </location>
</feature>
<gene>
    <name evidence="2" type="ORF">Pcinc_014531</name>
</gene>
<protein>
    <submittedName>
        <fullName evidence="2">Uncharacterized protein</fullName>
    </submittedName>
</protein>
<dbReference type="EMBL" id="JAWQEG010001267">
    <property type="protein sequence ID" value="KAK3880982.1"/>
    <property type="molecule type" value="Genomic_DNA"/>
</dbReference>
<comment type="caution">
    <text evidence="2">The sequence shown here is derived from an EMBL/GenBank/DDBJ whole genome shotgun (WGS) entry which is preliminary data.</text>
</comment>
<organism evidence="2 3">
    <name type="scientific">Petrolisthes cinctipes</name>
    <name type="common">Flat porcelain crab</name>
    <dbReference type="NCBI Taxonomy" id="88211"/>
    <lineage>
        <taxon>Eukaryota</taxon>
        <taxon>Metazoa</taxon>
        <taxon>Ecdysozoa</taxon>
        <taxon>Arthropoda</taxon>
        <taxon>Crustacea</taxon>
        <taxon>Multicrustacea</taxon>
        <taxon>Malacostraca</taxon>
        <taxon>Eumalacostraca</taxon>
        <taxon>Eucarida</taxon>
        <taxon>Decapoda</taxon>
        <taxon>Pleocyemata</taxon>
        <taxon>Anomura</taxon>
        <taxon>Galatheoidea</taxon>
        <taxon>Porcellanidae</taxon>
        <taxon>Petrolisthes</taxon>
    </lineage>
</organism>
<name>A0AAE1FXK2_PETCI</name>
<feature type="region of interest" description="Disordered" evidence="1">
    <location>
        <begin position="1"/>
        <end position="47"/>
    </location>
</feature>
<evidence type="ECO:0000256" key="1">
    <source>
        <dbReference type="SAM" id="MobiDB-lite"/>
    </source>
</evidence>
<accession>A0AAE1FXK2</accession>
<dbReference type="Proteomes" id="UP001286313">
    <property type="component" value="Unassembled WGS sequence"/>
</dbReference>
<evidence type="ECO:0000313" key="2">
    <source>
        <dbReference type="EMBL" id="KAK3880982.1"/>
    </source>
</evidence>
<keyword evidence="3" id="KW-1185">Reference proteome</keyword>
<evidence type="ECO:0000313" key="3">
    <source>
        <dbReference type="Proteomes" id="UP001286313"/>
    </source>
</evidence>
<reference evidence="2" key="1">
    <citation type="submission" date="2023-10" db="EMBL/GenBank/DDBJ databases">
        <title>Genome assemblies of two species of porcelain crab, Petrolisthes cinctipes and Petrolisthes manimaculis (Anomura: Porcellanidae).</title>
        <authorList>
            <person name="Angst P."/>
        </authorList>
    </citation>
    <scope>NUCLEOTIDE SEQUENCE</scope>
    <source>
        <strain evidence="2">PB745_01</strain>
        <tissue evidence="2">Gill</tissue>
    </source>
</reference>
<proteinExistence type="predicted"/>
<sequence length="77" mass="8671">MPATHYDLHNVLHHQPHSKVIATQTTSQATPDNLPTPRQQHTHAPPHNVANLAQRLKALSNELDPQLQAPPLYHQQQ</sequence>